<dbReference type="AlphaFoldDB" id="A0A243RQY3"/>
<accession>A0A243RQY3</accession>
<proteinExistence type="predicted"/>
<evidence type="ECO:0000313" key="5">
    <source>
        <dbReference type="EMBL" id="OUC96741.1"/>
    </source>
</evidence>
<protein>
    <recommendedName>
        <fullName evidence="4">GntR C-terminal domain-containing protein</fullName>
    </recommendedName>
</protein>
<dbReference type="Pfam" id="PF07729">
    <property type="entry name" value="FCD"/>
    <property type="match status" value="1"/>
</dbReference>
<gene>
    <name evidence="5" type="ORF">CA984_13965</name>
</gene>
<dbReference type="SUPFAM" id="SSF48008">
    <property type="entry name" value="GntR ligand-binding domain-like"/>
    <property type="match status" value="1"/>
</dbReference>
<dbReference type="Gene3D" id="1.20.120.530">
    <property type="entry name" value="GntR ligand-binding domain-like"/>
    <property type="match status" value="1"/>
</dbReference>
<dbReference type="GO" id="GO:0003677">
    <property type="term" value="F:DNA binding"/>
    <property type="evidence" value="ECO:0007669"/>
    <property type="project" value="UniProtKB-KW"/>
</dbReference>
<name>A0A243RQY3_9ACTN</name>
<keyword evidence="3" id="KW-0804">Transcription</keyword>
<reference evidence="5 6" key="1">
    <citation type="submission" date="2017-05" db="EMBL/GenBank/DDBJ databases">
        <title>Biotechnological potential of actinobacteria isolated from South African environments.</title>
        <authorList>
            <person name="Le Roes-Hill M."/>
            <person name="Prins A."/>
            <person name="Durrell K.A."/>
        </authorList>
    </citation>
    <scope>NUCLEOTIDE SEQUENCE [LARGE SCALE GENOMIC DNA]</scope>
    <source>
        <strain evidence="5">M26</strain>
    </source>
</reference>
<dbReference type="InterPro" id="IPR008920">
    <property type="entry name" value="TF_FadR/GntR_C"/>
</dbReference>
<comment type="caution">
    <text evidence="5">The sequence shown here is derived from an EMBL/GenBank/DDBJ whole genome shotgun (WGS) entry which is preliminary data.</text>
</comment>
<sequence length="84" mass="9254">MLQEVAGQVTARTILARLQGRLVRHQFRLSRQPGRSTVSLGQHEKIVDTIAAGKPAEAAMRDHLRDVISQISQSRTPRTVPATS</sequence>
<dbReference type="InterPro" id="IPR011711">
    <property type="entry name" value="GntR_C"/>
</dbReference>
<evidence type="ECO:0000256" key="3">
    <source>
        <dbReference type="ARBA" id="ARBA00023163"/>
    </source>
</evidence>
<keyword evidence="1" id="KW-0805">Transcription regulation</keyword>
<dbReference type="EMBL" id="NGFP01000052">
    <property type="protein sequence ID" value="OUC96741.1"/>
    <property type="molecule type" value="Genomic_DNA"/>
</dbReference>
<evidence type="ECO:0000259" key="4">
    <source>
        <dbReference type="Pfam" id="PF07729"/>
    </source>
</evidence>
<feature type="domain" description="GntR C-terminal" evidence="4">
    <location>
        <begin position="4"/>
        <end position="65"/>
    </location>
</feature>
<evidence type="ECO:0000313" key="6">
    <source>
        <dbReference type="Proteomes" id="UP000194761"/>
    </source>
</evidence>
<evidence type="ECO:0000256" key="1">
    <source>
        <dbReference type="ARBA" id="ARBA00023015"/>
    </source>
</evidence>
<organism evidence="5 6">
    <name type="scientific">Streptosporangium minutum</name>
    <dbReference type="NCBI Taxonomy" id="569862"/>
    <lineage>
        <taxon>Bacteria</taxon>
        <taxon>Bacillati</taxon>
        <taxon>Actinomycetota</taxon>
        <taxon>Actinomycetes</taxon>
        <taxon>Streptosporangiales</taxon>
        <taxon>Streptosporangiaceae</taxon>
        <taxon>Streptosporangium</taxon>
    </lineage>
</organism>
<keyword evidence="2" id="KW-0238">DNA-binding</keyword>
<dbReference type="Proteomes" id="UP000194761">
    <property type="component" value="Unassembled WGS sequence"/>
</dbReference>
<evidence type="ECO:0000256" key="2">
    <source>
        <dbReference type="ARBA" id="ARBA00023125"/>
    </source>
</evidence>
<keyword evidence="6" id="KW-1185">Reference proteome</keyword>